<proteinExistence type="predicted"/>
<sequence>MGEDARAMTLASSEIYLDEDEWVRRAMKSPCATNMDETLGHVEDADLGVKESLKMSIFEKVYAHMGNEIPPEQLKNAIVVKTAKFHPVTVILMNVVTLGLFNFFRPKDNETLLVLTENGRVYLLKVERPNAMGIDLQAAFLTFMRLLLIFLLILTGPAFVVMMFGSNAVGGLAFDPHANNILQQELDLDMKVYHKALRSTALLATALTVLVVGVGCWLYTHWPADYATRSRQSFKAETVSSIQYTLSGSKTVRSLKMRLYFGKYPGQAALDSVGLAIGCSAGPVPPAELCGTGAASTGSGGSQSKTQKTQENQSTNFSPGFVWALTIVLFIVTSLDAAFTWWDRVVAISHVATVREFCAESPVDPEEGQKYCSVTECTKWAEAINYDHSFCTGVQWYEVKGTKESEVADGEIMGVCMQYGHTEGSCCGGCLTSVKEIFGDGWYDVFTTIVEIIGDIGTLLFSFIAAKYAMNVSMSSEHVEIQCQRAPTCCGLLSVDPLNDFSTVEPLALDFLAKMFVEAWEGQEDQQMVADPNPDLEGEEKDRGVKAFKEDAGDPSWEEFLKEKAIIEMNLSTMLMTVHVPTKALGLHKNEQVVAAWSEMERMRFSDLGPSVLYGLIVAVVVFIVAPTQKVVVGKHVFVGATKVLEAFVAGLLFTILHIAFRFFVEFRSFMHAVVVTDMRLFYVRQKFRLPGTSILGSDLRVDAFRHDRALIYGKCTTTKLPFYMRVMGYRYMPGMVYMQSKLGVLKLVRENGNAFDVFHVASQLARTSKGDKITLERLRKAGCSEALLKECEMAVEKGLYVKKDKQGNPVKGVWDIHLQPTDVVSRSPDIYLCDEKETMLYHWSGSEAGVLASPYNSTTDVIVTTDRVFLWQRPLYKTFDCKTCLCWGACWCGCLTKCTDSTSLPNTMSFLNYTAMLSFSSESQVDPPLWSNPVHPPVQCPCVDECCAFTTRCVVCDERCGAVDWDKCGCMPKRPNPRSQLYLLWRCRYNAQQPDLTTVLRPYMDLSSNRLKEEEEEGLLGKFMDLMESGGLFERDTPEQESMLDGSEKAPATKLKEVEILRKLMGAAHSDFNDAGHGS</sequence>
<evidence type="ECO:0000256" key="2">
    <source>
        <dbReference type="SAM" id="Phobius"/>
    </source>
</evidence>
<evidence type="ECO:0000313" key="4">
    <source>
        <dbReference type="Proteomes" id="UP001642484"/>
    </source>
</evidence>
<feature type="transmembrane region" description="Helical" evidence="2">
    <location>
        <begin position="608"/>
        <end position="627"/>
    </location>
</feature>
<feature type="transmembrane region" description="Helical" evidence="2">
    <location>
        <begin position="321"/>
        <end position="342"/>
    </location>
</feature>
<comment type="caution">
    <text evidence="3">The sequence shown here is derived from an EMBL/GenBank/DDBJ whole genome shotgun (WGS) entry which is preliminary data.</text>
</comment>
<feature type="transmembrane region" description="Helical" evidence="2">
    <location>
        <begin position="200"/>
        <end position="220"/>
    </location>
</feature>
<feature type="transmembrane region" description="Helical" evidence="2">
    <location>
        <begin position="138"/>
        <end position="164"/>
    </location>
</feature>
<protein>
    <submittedName>
        <fullName evidence="3">Uncharacterized protein</fullName>
    </submittedName>
</protein>
<evidence type="ECO:0000256" key="1">
    <source>
        <dbReference type="SAM" id="MobiDB-lite"/>
    </source>
</evidence>
<keyword evidence="2" id="KW-0812">Transmembrane</keyword>
<keyword evidence="4" id="KW-1185">Reference proteome</keyword>
<feature type="region of interest" description="Disordered" evidence="1">
    <location>
        <begin position="295"/>
        <end position="314"/>
    </location>
</feature>
<keyword evidence="2" id="KW-1133">Transmembrane helix</keyword>
<keyword evidence="2" id="KW-0472">Membrane</keyword>
<feature type="transmembrane region" description="Helical" evidence="2">
    <location>
        <begin position="647"/>
        <end position="665"/>
    </location>
</feature>
<gene>
    <name evidence="3" type="ORF">CCMP2556_LOCUS7974</name>
</gene>
<name>A0ABP0IRJ1_9DINO</name>
<evidence type="ECO:0000313" key="3">
    <source>
        <dbReference type="EMBL" id="CAK9005191.1"/>
    </source>
</evidence>
<dbReference type="EMBL" id="CAXAMN010003558">
    <property type="protein sequence ID" value="CAK9005191.1"/>
    <property type="molecule type" value="Genomic_DNA"/>
</dbReference>
<dbReference type="Proteomes" id="UP001642484">
    <property type="component" value="Unassembled WGS sequence"/>
</dbReference>
<accession>A0ABP0IRJ1</accession>
<feature type="compositionally biased region" description="Low complexity" evidence="1">
    <location>
        <begin position="295"/>
        <end position="310"/>
    </location>
</feature>
<reference evidence="3 4" key="1">
    <citation type="submission" date="2024-02" db="EMBL/GenBank/DDBJ databases">
        <authorList>
            <person name="Chen Y."/>
            <person name="Shah S."/>
            <person name="Dougan E. K."/>
            <person name="Thang M."/>
            <person name="Chan C."/>
        </authorList>
    </citation>
    <scope>NUCLEOTIDE SEQUENCE [LARGE SCALE GENOMIC DNA]</scope>
</reference>
<organism evidence="3 4">
    <name type="scientific">Durusdinium trenchii</name>
    <dbReference type="NCBI Taxonomy" id="1381693"/>
    <lineage>
        <taxon>Eukaryota</taxon>
        <taxon>Sar</taxon>
        <taxon>Alveolata</taxon>
        <taxon>Dinophyceae</taxon>
        <taxon>Suessiales</taxon>
        <taxon>Symbiodiniaceae</taxon>
        <taxon>Durusdinium</taxon>
    </lineage>
</organism>